<evidence type="ECO:0000256" key="8">
    <source>
        <dbReference type="ARBA" id="ARBA00023139"/>
    </source>
</evidence>
<organism evidence="16 17">
    <name type="scientific">Candida boidinii</name>
    <name type="common">Yeast</name>
    <dbReference type="NCBI Taxonomy" id="5477"/>
    <lineage>
        <taxon>Eukaryota</taxon>
        <taxon>Fungi</taxon>
        <taxon>Dikarya</taxon>
        <taxon>Ascomycota</taxon>
        <taxon>Saccharomycotina</taxon>
        <taxon>Pichiomycetes</taxon>
        <taxon>Pichiales</taxon>
        <taxon>Pichiaceae</taxon>
        <taxon>Ogataea</taxon>
        <taxon>Ogataea/Candida clade</taxon>
    </lineage>
</organism>
<keyword evidence="5 13" id="KW-1133">Transmembrane helix</keyword>
<feature type="transmembrane region" description="Helical" evidence="13">
    <location>
        <begin position="425"/>
        <end position="446"/>
    </location>
</feature>
<feature type="repeat" description="ANK" evidence="12">
    <location>
        <begin position="148"/>
        <end position="180"/>
    </location>
</feature>
<sequence length="792" mass="90040">MSDPLNSTELDTLKDVPIDRDLSASTSGVSSPNIEVSKSNTNTERSTSQEPETEPDTDLNGTNPDLLDIDDLPNAQFVDPKSSESIDSITGLKDVNFKEEFESESGRIIDPHSIEISRFMEAAQRGDLQTLQKFINDKIVGVNEHLEDKVTALHWASINNRLSVVKYLVSEGAIVDFQGGDLDATPLQWACRYGLVYIADYLMNDCNADPSLTDTQGFNCLHLAVHSSNIMMVVYMLYFSDIPIDSPDPRKRTSLHWACYQGDSLSADVLLRLGASPSVTDETGFTPLHWALIRGVKRILIELLEKGANVNAKTNEGKDSFDVAKDMNCTKTLFLALKESGFNKDGSKKQNFLLKNNKKHLQILTYLIPFIWIPIVLNIMSIEILPVILNFLISIGLIILIQFLTVKFVLPSYINESNSILKSPYLAGIFSGTTLWVALSWFFTILPATFKDRPITNIIFLILLIAVVSSFQKAMLIDPGYIPRDTNKNSIKKTIKDLIEIKKFDINNFCINTSIRLPLRSKYSRFGRLVVARFDHYCPWIYNDVGVRNHKLFFTFILSLTFAIITYCKLVLEYFDEYEVTRADKDLDYDGYCSLLGEDSCKGYYNTPYTFYLLSWTILQLVWLSLVLLSQTFQLLKGLTTYEANNLHRFGVNSDGLTNSSFVPEEFLDRPEQQQQQQQQHQGQQQSQGSILGKFLCIPGYLVNSQLSHLTGLDQFIITTREMFNKTSKKLIFNFGMKTNCLDFWFMKSEDENYSLKNLFKLPIEGEADLNGRLVDYYHLYELPSFSRHSVV</sequence>
<evidence type="ECO:0000256" key="2">
    <source>
        <dbReference type="ARBA" id="ARBA00010104"/>
    </source>
</evidence>
<feature type="transmembrane region" description="Helical" evidence="13">
    <location>
        <begin position="552"/>
        <end position="572"/>
    </location>
</feature>
<dbReference type="GO" id="GO:0016020">
    <property type="term" value="C:membrane"/>
    <property type="evidence" value="ECO:0007669"/>
    <property type="project" value="UniProtKB-SubCell"/>
</dbReference>
<dbReference type="InterPro" id="IPR002110">
    <property type="entry name" value="Ankyrin_rpt"/>
</dbReference>
<dbReference type="PROSITE" id="PS50216">
    <property type="entry name" value="DHHC"/>
    <property type="match status" value="1"/>
</dbReference>
<evidence type="ECO:0000256" key="10">
    <source>
        <dbReference type="ARBA" id="ARBA00023315"/>
    </source>
</evidence>
<dbReference type="Proteomes" id="UP001165120">
    <property type="component" value="Unassembled WGS sequence"/>
</dbReference>
<dbReference type="PANTHER" id="PTHR24161:SF85">
    <property type="entry name" value="PALMITOYLTRANSFERASE HIP14"/>
    <property type="match status" value="1"/>
</dbReference>
<dbReference type="PROSITE" id="PS50297">
    <property type="entry name" value="ANK_REP_REGION"/>
    <property type="match status" value="2"/>
</dbReference>
<dbReference type="Pfam" id="PF01529">
    <property type="entry name" value="DHHC"/>
    <property type="match status" value="1"/>
</dbReference>
<dbReference type="InterPro" id="IPR036770">
    <property type="entry name" value="Ankyrin_rpt-contain_sf"/>
</dbReference>
<keyword evidence="8" id="KW-0564">Palmitate</keyword>
<feature type="repeat" description="ANK" evidence="12">
    <location>
        <begin position="250"/>
        <end position="282"/>
    </location>
</feature>
<evidence type="ECO:0000256" key="3">
    <source>
        <dbReference type="ARBA" id="ARBA00022692"/>
    </source>
</evidence>
<evidence type="ECO:0000256" key="5">
    <source>
        <dbReference type="ARBA" id="ARBA00022989"/>
    </source>
</evidence>
<protein>
    <recommendedName>
        <fullName evidence="13">Palmitoyltransferase</fullName>
        <ecNumber evidence="13">2.3.1.225</ecNumber>
    </recommendedName>
</protein>
<proteinExistence type="inferred from homology"/>
<feature type="domain" description="Palmitoyltransferase DHHC" evidence="15">
    <location>
        <begin position="504"/>
        <end position="646"/>
    </location>
</feature>
<keyword evidence="17" id="KW-1185">Reference proteome</keyword>
<evidence type="ECO:0000256" key="4">
    <source>
        <dbReference type="ARBA" id="ARBA00022737"/>
    </source>
</evidence>
<feature type="transmembrane region" description="Helical" evidence="13">
    <location>
        <begin position="388"/>
        <end position="413"/>
    </location>
</feature>
<dbReference type="AlphaFoldDB" id="A0A9W6SYG3"/>
<feature type="transmembrane region" description="Helical" evidence="13">
    <location>
        <begin position="609"/>
        <end position="629"/>
    </location>
</feature>
<evidence type="ECO:0000256" key="1">
    <source>
        <dbReference type="ARBA" id="ARBA00004141"/>
    </source>
</evidence>
<evidence type="ECO:0000259" key="15">
    <source>
        <dbReference type="Pfam" id="PF01529"/>
    </source>
</evidence>
<comment type="caution">
    <text evidence="16">The sequence shown here is derived from an EMBL/GenBank/DDBJ whole genome shotgun (WGS) entry which is preliminary data.</text>
</comment>
<keyword evidence="6 12" id="KW-0040">ANK repeat</keyword>
<dbReference type="InterPro" id="IPR001594">
    <property type="entry name" value="Palmitoyltrfase_DHHC"/>
</dbReference>
<feature type="transmembrane region" description="Helical" evidence="13">
    <location>
        <begin position="363"/>
        <end position="382"/>
    </location>
</feature>
<evidence type="ECO:0000256" key="6">
    <source>
        <dbReference type="ARBA" id="ARBA00023043"/>
    </source>
</evidence>
<dbReference type="GO" id="GO:0019706">
    <property type="term" value="F:protein-cysteine S-palmitoyltransferase activity"/>
    <property type="evidence" value="ECO:0007669"/>
    <property type="project" value="UniProtKB-EC"/>
</dbReference>
<keyword evidence="9" id="KW-0449">Lipoprotein</keyword>
<name>A0A9W6SYG3_CANBO</name>
<dbReference type="EC" id="2.3.1.225" evidence="13"/>
<feature type="region of interest" description="Disordered" evidence="14">
    <location>
        <begin position="1"/>
        <end position="83"/>
    </location>
</feature>
<keyword evidence="3 13" id="KW-0812">Transmembrane</keyword>
<feature type="transmembrane region" description="Helical" evidence="13">
    <location>
        <begin position="458"/>
        <end position="476"/>
    </location>
</feature>
<feature type="compositionally biased region" description="Polar residues" evidence="14">
    <location>
        <begin position="1"/>
        <end position="10"/>
    </location>
</feature>
<feature type="compositionally biased region" description="Polar residues" evidence="14">
    <location>
        <begin position="23"/>
        <end position="50"/>
    </location>
</feature>
<dbReference type="Pfam" id="PF12796">
    <property type="entry name" value="Ank_2"/>
    <property type="match status" value="2"/>
</dbReference>
<comment type="similarity">
    <text evidence="2">Belongs to the DHHC palmitoyltransferase family. AKR/ZDHHC17 subfamily.</text>
</comment>
<keyword evidence="7 13" id="KW-0472">Membrane</keyword>
<feature type="repeat" description="ANK" evidence="12">
    <location>
        <begin position="283"/>
        <end position="315"/>
    </location>
</feature>
<accession>A0A9W6SYG3</accession>
<dbReference type="PROSITE" id="PS50088">
    <property type="entry name" value="ANK_REPEAT"/>
    <property type="match status" value="3"/>
</dbReference>
<keyword evidence="13" id="KW-0808">Transferase</keyword>
<evidence type="ECO:0000256" key="7">
    <source>
        <dbReference type="ARBA" id="ARBA00023136"/>
    </source>
</evidence>
<keyword evidence="4" id="KW-0677">Repeat</keyword>
<evidence type="ECO:0000256" key="9">
    <source>
        <dbReference type="ARBA" id="ARBA00023288"/>
    </source>
</evidence>
<evidence type="ECO:0000256" key="14">
    <source>
        <dbReference type="SAM" id="MobiDB-lite"/>
    </source>
</evidence>
<keyword evidence="10 13" id="KW-0012">Acyltransferase</keyword>
<dbReference type="Gene3D" id="1.25.40.20">
    <property type="entry name" value="Ankyrin repeat-containing domain"/>
    <property type="match status" value="1"/>
</dbReference>
<evidence type="ECO:0000313" key="17">
    <source>
        <dbReference type="Proteomes" id="UP001165120"/>
    </source>
</evidence>
<dbReference type="PANTHER" id="PTHR24161">
    <property type="entry name" value="ANK_REP_REGION DOMAIN-CONTAINING PROTEIN-RELATED"/>
    <property type="match status" value="1"/>
</dbReference>
<feature type="compositionally biased region" description="Basic and acidic residues" evidence="14">
    <location>
        <begin position="11"/>
        <end position="22"/>
    </location>
</feature>
<dbReference type="EMBL" id="BSXN01000795">
    <property type="protein sequence ID" value="GME69850.1"/>
    <property type="molecule type" value="Genomic_DNA"/>
</dbReference>
<evidence type="ECO:0000256" key="13">
    <source>
        <dbReference type="RuleBase" id="RU079119"/>
    </source>
</evidence>
<dbReference type="SMART" id="SM00248">
    <property type="entry name" value="ANK"/>
    <property type="match status" value="6"/>
</dbReference>
<evidence type="ECO:0000256" key="11">
    <source>
        <dbReference type="ARBA" id="ARBA00048048"/>
    </source>
</evidence>
<evidence type="ECO:0000256" key="12">
    <source>
        <dbReference type="PROSITE-ProRule" id="PRU00023"/>
    </source>
</evidence>
<gene>
    <name evidence="16" type="ORF">Cboi02_000259500</name>
</gene>
<comment type="subcellular location">
    <subcellularLocation>
        <location evidence="1">Membrane</location>
        <topology evidence="1">Multi-pass membrane protein</topology>
    </subcellularLocation>
</comment>
<comment type="catalytic activity">
    <reaction evidence="11 13">
        <text>L-cysteinyl-[protein] + hexadecanoyl-CoA = S-hexadecanoyl-L-cysteinyl-[protein] + CoA</text>
        <dbReference type="Rhea" id="RHEA:36683"/>
        <dbReference type="Rhea" id="RHEA-COMP:10131"/>
        <dbReference type="Rhea" id="RHEA-COMP:11032"/>
        <dbReference type="ChEBI" id="CHEBI:29950"/>
        <dbReference type="ChEBI" id="CHEBI:57287"/>
        <dbReference type="ChEBI" id="CHEBI:57379"/>
        <dbReference type="ChEBI" id="CHEBI:74151"/>
        <dbReference type="EC" id="2.3.1.225"/>
    </reaction>
</comment>
<evidence type="ECO:0000313" key="16">
    <source>
        <dbReference type="EMBL" id="GME69850.1"/>
    </source>
</evidence>
<dbReference type="SUPFAM" id="SSF48403">
    <property type="entry name" value="Ankyrin repeat"/>
    <property type="match status" value="1"/>
</dbReference>
<reference evidence="16" key="1">
    <citation type="submission" date="2023-04" db="EMBL/GenBank/DDBJ databases">
        <title>Candida boidinii NBRC 10035.</title>
        <authorList>
            <person name="Ichikawa N."/>
            <person name="Sato H."/>
            <person name="Tonouchi N."/>
        </authorList>
    </citation>
    <scope>NUCLEOTIDE SEQUENCE</scope>
    <source>
        <strain evidence="16">NBRC 10035</strain>
    </source>
</reference>
<comment type="domain">
    <text evidence="13">The DHHC domain is required for palmitoyltransferase activity.</text>
</comment>